<dbReference type="Proteomes" id="UP000092460">
    <property type="component" value="Unassembled WGS sequence"/>
</dbReference>
<evidence type="ECO:0008006" key="3">
    <source>
        <dbReference type="Google" id="ProtNLM"/>
    </source>
</evidence>
<dbReference type="Gene3D" id="3.30.200.20">
    <property type="entry name" value="Phosphorylase Kinase, domain 1"/>
    <property type="match status" value="1"/>
</dbReference>
<reference evidence="2" key="1">
    <citation type="submission" date="2015-01" db="EMBL/GenBank/DDBJ databases">
        <authorList>
            <person name="Aksoy S."/>
            <person name="Warren W."/>
            <person name="Wilson R.K."/>
        </authorList>
    </citation>
    <scope>NUCLEOTIDE SEQUENCE [LARGE SCALE GENOMIC DNA]</scope>
    <source>
        <strain evidence="2">IAEA</strain>
    </source>
</reference>
<accession>A0A1B0B672</accession>
<dbReference type="EnsemblMetazoa" id="GPPI020218-RA">
    <property type="protein sequence ID" value="GPPI020218-PA"/>
    <property type="gene ID" value="GPPI020218"/>
</dbReference>
<evidence type="ECO:0000313" key="2">
    <source>
        <dbReference type="Proteomes" id="UP000092460"/>
    </source>
</evidence>
<evidence type="ECO:0000313" key="1">
    <source>
        <dbReference type="EnsemblMetazoa" id="GPPI020218-PA"/>
    </source>
</evidence>
<dbReference type="EMBL" id="JXJN01009003">
    <property type="status" value="NOT_ANNOTATED_CDS"/>
    <property type="molecule type" value="Genomic_DNA"/>
</dbReference>
<keyword evidence="2" id="KW-1185">Reference proteome</keyword>
<reference evidence="1" key="2">
    <citation type="submission" date="2020-05" db="UniProtKB">
        <authorList>
            <consortium name="EnsemblMetazoa"/>
        </authorList>
    </citation>
    <scope>IDENTIFICATION</scope>
    <source>
        <strain evidence="1">IAEA</strain>
    </source>
</reference>
<dbReference type="STRING" id="67801.A0A1B0B672"/>
<dbReference type="AlphaFoldDB" id="A0A1B0B672"/>
<name>A0A1B0B672_9MUSC</name>
<sequence length="267" mass="30032">MASTTSVQNYKVPSTSKISVDKLLRVGFYDLEKTIGKGNFAVVKLASNIVTKSKQRQPPERLRMKLIEKKVDGNKATPTYSDLTVKSGNSSNVTIASHAASSSGGGGVIPKCRNYTKLLCELTRLKAQQKYLECNQINLLPENFIDNVDTNNTNNASNAYSACDNNTNIVGLINEINVLKSDLNNAFLAYHQELQKSVKDFYCSVKEIKEDVFKPQRLRQFSVNNLRERTVGIHTQLERLRARNINEITTLRDECEKLENETKILIK</sequence>
<proteinExistence type="predicted"/>
<dbReference type="VEuPathDB" id="VectorBase:GPPI020218"/>
<organism evidence="1 2">
    <name type="scientific">Glossina palpalis gambiensis</name>
    <dbReference type="NCBI Taxonomy" id="67801"/>
    <lineage>
        <taxon>Eukaryota</taxon>
        <taxon>Metazoa</taxon>
        <taxon>Ecdysozoa</taxon>
        <taxon>Arthropoda</taxon>
        <taxon>Hexapoda</taxon>
        <taxon>Insecta</taxon>
        <taxon>Pterygota</taxon>
        <taxon>Neoptera</taxon>
        <taxon>Endopterygota</taxon>
        <taxon>Diptera</taxon>
        <taxon>Brachycera</taxon>
        <taxon>Muscomorpha</taxon>
        <taxon>Hippoboscoidea</taxon>
        <taxon>Glossinidae</taxon>
        <taxon>Glossina</taxon>
    </lineage>
</organism>
<protein>
    <recommendedName>
        <fullName evidence="3">Protein kinase domain-containing protein</fullName>
    </recommendedName>
</protein>